<evidence type="ECO:0000313" key="2">
    <source>
        <dbReference type="EMBL" id="EQD46855.1"/>
    </source>
</evidence>
<dbReference type="EMBL" id="AUZX01010588">
    <property type="protein sequence ID" value="EQD46855.1"/>
    <property type="molecule type" value="Genomic_DNA"/>
</dbReference>
<evidence type="ECO:0000313" key="3">
    <source>
        <dbReference type="EMBL" id="EQD70478.1"/>
    </source>
</evidence>
<proteinExistence type="predicted"/>
<evidence type="ECO:0000259" key="1">
    <source>
        <dbReference type="SMART" id="SM00953"/>
    </source>
</evidence>
<dbReference type="EMBL" id="AUZY01003122">
    <property type="protein sequence ID" value="EQD70478.1"/>
    <property type="molecule type" value="Genomic_DNA"/>
</dbReference>
<protein>
    <submittedName>
        <fullName evidence="2">RES domain-containing protein</fullName>
    </submittedName>
</protein>
<organism evidence="2">
    <name type="scientific">mine drainage metagenome</name>
    <dbReference type="NCBI Taxonomy" id="410659"/>
    <lineage>
        <taxon>unclassified sequences</taxon>
        <taxon>metagenomes</taxon>
        <taxon>ecological metagenomes</taxon>
    </lineage>
</organism>
<dbReference type="AlphaFoldDB" id="T1AXM6"/>
<feature type="domain" description="RES" evidence="1">
    <location>
        <begin position="11"/>
        <end position="136"/>
    </location>
</feature>
<dbReference type="InterPro" id="IPR014914">
    <property type="entry name" value="RES_dom"/>
</dbReference>
<reference evidence="2" key="2">
    <citation type="journal article" date="2014" name="ISME J.">
        <title>Microbial stratification in low pH oxic and suboxic macroscopic growths along an acid mine drainage.</title>
        <authorList>
            <person name="Mendez-Garcia C."/>
            <person name="Mesa V."/>
            <person name="Sprenger R.R."/>
            <person name="Richter M."/>
            <person name="Diez M.S."/>
            <person name="Solano J."/>
            <person name="Bargiela R."/>
            <person name="Golyshina O.V."/>
            <person name="Manteca A."/>
            <person name="Ramos J.L."/>
            <person name="Gallego J.R."/>
            <person name="Llorente I."/>
            <person name="Martins Dos Santos V.A."/>
            <person name="Jensen O.N."/>
            <person name="Pelaez A.I."/>
            <person name="Sanchez J."/>
            <person name="Ferrer M."/>
        </authorList>
    </citation>
    <scope>NUCLEOTIDE SEQUENCE</scope>
</reference>
<dbReference type="SMART" id="SM00953">
    <property type="entry name" value="RES"/>
    <property type="match status" value="1"/>
</dbReference>
<accession>T1AXM6</accession>
<comment type="caution">
    <text evidence="2">The sequence shown here is derived from an EMBL/GenBank/DDBJ whole genome shotgun (WGS) entry which is preliminary data.</text>
</comment>
<sequence>MKAWRISQWVDLTGTGGVRSASRWNPKGVPAVYLSEHPALALLEVMAHMHLSFDDIPLSLKLIAIEIKPGAAVSPMPELPQGGWQANEMTTRATGGAWLTGIAGLVLPVPSTIVAHATNFLINPRHPQARTHLEQASVEPFWIDHRLFQ</sequence>
<dbReference type="Pfam" id="PF08808">
    <property type="entry name" value="RES"/>
    <property type="match status" value="1"/>
</dbReference>
<reference evidence="2" key="1">
    <citation type="submission" date="2013-08" db="EMBL/GenBank/DDBJ databases">
        <authorList>
            <person name="Mendez C."/>
            <person name="Richter M."/>
            <person name="Ferrer M."/>
            <person name="Sanchez J."/>
        </authorList>
    </citation>
    <scope>NUCLEOTIDE SEQUENCE</scope>
</reference>
<name>T1AXM6_9ZZZZ</name>
<gene>
    <name evidence="2" type="ORF">B1A_14429</name>
    <name evidence="3" type="ORF">B1B_04983</name>
</gene>